<sequence length="121" mass="13364">MSTSSGPTGQGRGERLTTPRGNKRRRACHAAVDRAKGNIKLHRPGKRRGLDTLTPARTNALNPNRDDPSPPEVLVGSIVPMLSMQCIAGSTHVKELRAQLAARMDQESSHRELWQRAEKHK</sequence>
<dbReference type="Proteomes" id="UP000230605">
    <property type="component" value="Chromosome 1"/>
</dbReference>
<evidence type="ECO:0000313" key="2">
    <source>
        <dbReference type="EMBL" id="PIB02671.1"/>
    </source>
</evidence>
<evidence type="ECO:0000313" key="3">
    <source>
        <dbReference type="Proteomes" id="UP000230605"/>
    </source>
</evidence>
<organism evidence="2 3">
    <name type="scientific">Cercospora beticola</name>
    <name type="common">Sugarbeet leaf spot fungus</name>
    <dbReference type="NCBI Taxonomy" id="122368"/>
    <lineage>
        <taxon>Eukaryota</taxon>
        <taxon>Fungi</taxon>
        <taxon>Dikarya</taxon>
        <taxon>Ascomycota</taxon>
        <taxon>Pezizomycotina</taxon>
        <taxon>Dothideomycetes</taxon>
        <taxon>Dothideomycetidae</taxon>
        <taxon>Mycosphaerellales</taxon>
        <taxon>Mycosphaerellaceae</taxon>
        <taxon>Cercospora</taxon>
    </lineage>
</organism>
<protein>
    <submittedName>
        <fullName evidence="2">Uncharacterized protein</fullName>
    </submittedName>
</protein>
<dbReference type="AlphaFoldDB" id="A0A2G5ID13"/>
<dbReference type="OrthoDB" id="10280015at2759"/>
<feature type="region of interest" description="Disordered" evidence="1">
    <location>
        <begin position="42"/>
        <end position="71"/>
    </location>
</feature>
<gene>
    <name evidence="2" type="ORF">CB0940_01100</name>
</gene>
<evidence type="ECO:0000256" key="1">
    <source>
        <dbReference type="SAM" id="MobiDB-lite"/>
    </source>
</evidence>
<accession>A0A2G5ID13</accession>
<comment type="caution">
    <text evidence="2">The sequence shown here is derived from an EMBL/GenBank/DDBJ whole genome shotgun (WGS) entry which is preliminary data.</text>
</comment>
<name>A0A2G5ID13_CERBT</name>
<reference evidence="2 3" key="1">
    <citation type="submission" date="2015-10" db="EMBL/GenBank/DDBJ databases">
        <title>The cercosporin biosynthetic gene cluster was horizontally transferred to several fungal lineages and shown to be expanded in Cercospora beticola based on microsynteny with recipient genomes.</title>
        <authorList>
            <person name="De Jonge R."/>
            <person name="Ebert M.K."/>
            <person name="Suttle J.C."/>
            <person name="Jurick Ii W.M."/>
            <person name="Secor G.A."/>
            <person name="Thomma B.P."/>
            <person name="Van De Peer Y."/>
            <person name="Bolton M.D."/>
        </authorList>
    </citation>
    <scope>NUCLEOTIDE SEQUENCE [LARGE SCALE GENOMIC DNA]</scope>
    <source>
        <strain evidence="2 3">09-40</strain>
    </source>
</reference>
<feature type="region of interest" description="Disordered" evidence="1">
    <location>
        <begin position="1"/>
        <end position="29"/>
    </location>
</feature>
<proteinExistence type="predicted"/>
<dbReference type="EMBL" id="LKMD01000100">
    <property type="protein sequence ID" value="PIB02671.1"/>
    <property type="molecule type" value="Genomic_DNA"/>
</dbReference>